<reference evidence="1 2" key="1">
    <citation type="submission" date="2020-01" db="EMBL/GenBank/DDBJ databases">
        <authorList>
            <person name="Gupta K D."/>
        </authorList>
    </citation>
    <scope>NUCLEOTIDE SEQUENCE [LARGE SCALE GENOMIC DNA]</scope>
</reference>
<dbReference type="OrthoDB" id="3139566at2759"/>
<organism evidence="1 2">
    <name type="scientific">Cyclocybe aegerita</name>
    <name type="common">Black poplar mushroom</name>
    <name type="synonym">Agrocybe aegerita</name>
    <dbReference type="NCBI Taxonomy" id="1973307"/>
    <lineage>
        <taxon>Eukaryota</taxon>
        <taxon>Fungi</taxon>
        <taxon>Dikarya</taxon>
        <taxon>Basidiomycota</taxon>
        <taxon>Agaricomycotina</taxon>
        <taxon>Agaricomycetes</taxon>
        <taxon>Agaricomycetidae</taxon>
        <taxon>Agaricales</taxon>
        <taxon>Agaricineae</taxon>
        <taxon>Bolbitiaceae</taxon>
        <taxon>Cyclocybe</taxon>
    </lineage>
</organism>
<evidence type="ECO:0000313" key="1">
    <source>
        <dbReference type="EMBL" id="CAA7260367.1"/>
    </source>
</evidence>
<dbReference type="EMBL" id="CACVBS010000029">
    <property type="protein sequence ID" value="CAA7260367.1"/>
    <property type="molecule type" value="Genomic_DNA"/>
</dbReference>
<protein>
    <recommendedName>
        <fullName evidence="3">F-box domain-containing protein</fullName>
    </recommendedName>
</protein>
<comment type="caution">
    <text evidence="1">The sequence shown here is derived from an EMBL/GenBank/DDBJ whole genome shotgun (WGS) entry which is preliminary data.</text>
</comment>
<proteinExistence type="predicted"/>
<evidence type="ECO:0008006" key="3">
    <source>
        <dbReference type="Google" id="ProtNLM"/>
    </source>
</evidence>
<sequence length="633" mass="71052">MSDTPFPFSNVQDLDSLGHLYDDHDDPPTDGPPCECASCAEIASLEQIKQETINKILDTKRKMNVAHSAFIRTLPIELKVKVFELCIQGPGPSSSTPLALGAICHDWRQVAWDAPSLWAALSIKFNVLCCDKKPCKAPPPPNTNRLILLQEWLARSTTCPLSLDLSVRTFPCKAKIPGNFTGAMADIPEHYLSPPTLGNRARLESETASIIELITKESHRWQDLRISLPRAYLKLLGATLELGLPALQSIEVRQCELYTWRGDILDYRLAIADAPNLRKAVLHAHREPAKDLPWRHLTHLVVHEFFVEELLGILRQTPALEDLSVRSLLWLPGREDGYNDDEEEANARPDLPIDHPQCVRLPRLRALHFHSDMGEGYSALIPLRVRTYMPALQEFEFEGDEAASRVSGDSGFALGPVFRLASRYRETLRRLAVRKAFFMSHRVVDEDLPSLYKLRELEIDAASTNPLSSISGAVLRALSLKTYAGGNEEFLPHLEVLSLTGAKDFGWSTLANIFPDYTAGGPGTSTPADATTDEISLVRAFRSVKVVCLASDFRTVDYIRPDDLCRLFAARTGGCRLEVNRWEWEEYDRDNYHRKSRPGALGLNKSDWLEASVERWQENIQGGDQEENKDGQL</sequence>
<name>A0A8S0XMF3_CYCAE</name>
<accession>A0A8S0XMF3</accession>
<gene>
    <name evidence="1" type="ORF">AAE3_LOCUS2583</name>
</gene>
<dbReference type="AlphaFoldDB" id="A0A8S0XMF3"/>
<keyword evidence="2" id="KW-1185">Reference proteome</keyword>
<evidence type="ECO:0000313" key="2">
    <source>
        <dbReference type="Proteomes" id="UP000467700"/>
    </source>
</evidence>
<dbReference type="Proteomes" id="UP000467700">
    <property type="component" value="Unassembled WGS sequence"/>
</dbReference>